<organism evidence="1 2">
    <name type="scientific">Caenorhabditis briggsae</name>
    <dbReference type="NCBI Taxonomy" id="6238"/>
    <lineage>
        <taxon>Eukaryota</taxon>
        <taxon>Metazoa</taxon>
        <taxon>Ecdysozoa</taxon>
        <taxon>Nematoda</taxon>
        <taxon>Chromadorea</taxon>
        <taxon>Rhabditida</taxon>
        <taxon>Rhabditina</taxon>
        <taxon>Rhabditomorpha</taxon>
        <taxon>Rhabditoidea</taxon>
        <taxon>Rhabditidae</taxon>
        <taxon>Peloderinae</taxon>
        <taxon>Caenorhabditis</taxon>
    </lineage>
</organism>
<dbReference type="InParanoid" id="B6ILE8"/>
<proteinExistence type="predicted"/>
<dbReference type="HOGENOM" id="CLU_3406695_0_0_1"/>
<dbReference type="RefSeq" id="XP_045100286.1">
    <property type="nucleotide sequence ID" value="XM_045235309.1"/>
</dbReference>
<dbReference type="EMBL" id="HE601481">
    <property type="protein sequence ID" value="CAS00728.1"/>
    <property type="molecule type" value="Genomic_DNA"/>
</dbReference>
<reference evidence="1 2" key="2">
    <citation type="journal article" date="2011" name="PLoS Genet.">
        <title>Caenorhabditis briggsae recombinant inbred line genotypes reveal inter-strain incompatibility and the evolution of recombination.</title>
        <authorList>
            <person name="Ross J.A."/>
            <person name="Koboldt D.C."/>
            <person name="Staisch J.E."/>
            <person name="Chamberlin H.M."/>
            <person name="Gupta B.P."/>
            <person name="Miller R.D."/>
            <person name="Baird S.E."/>
            <person name="Haag E.S."/>
        </authorList>
    </citation>
    <scope>NUCLEOTIDE SEQUENCE [LARGE SCALE GENOMIC DNA]</scope>
    <source>
        <strain evidence="1 2">AF16</strain>
    </source>
</reference>
<protein>
    <submittedName>
        <fullName evidence="1">Protein CBG26415</fullName>
    </submittedName>
</protein>
<gene>
    <name evidence="1" type="ORF">CBG26415</name>
    <name evidence="1" type="ORF">CBG_26415</name>
</gene>
<evidence type="ECO:0000313" key="2">
    <source>
        <dbReference type="Proteomes" id="UP000008549"/>
    </source>
</evidence>
<reference evidence="1 2" key="1">
    <citation type="journal article" date="2003" name="PLoS Biol.">
        <title>The genome sequence of Caenorhabditis briggsae: a platform for comparative genomics.</title>
        <authorList>
            <person name="Stein L.D."/>
            <person name="Bao Z."/>
            <person name="Blasiar D."/>
            <person name="Blumenthal T."/>
            <person name="Brent M.R."/>
            <person name="Chen N."/>
            <person name="Chinwalla A."/>
            <person name="Clarke L."/>
            <person name="Clee C."/>
            <person name="Coghlan A."/>
            <person name="Coulson A."/>
            <person name="D'Eustachio P."/>
            <person name="Fitch D.H."/>
            <person name="Fulton L.A."/>
            <person name="Fulton R.E."/>
            <person name="Griffiths-Jones S."/>
            <person name="Harris T.W."/>
            <person name="Hillier L.W."/>
            <person name="Kamath R."/>
            <person name="Kuwabara P.E."/>
            <person name="Mardis E.R."/>
            <person name="Marra M.A."/>
            <person name="Miner T.L."/>
            <person name="Minx P."/>
            <person name="Mullikin J.C."/>
            <person name="Plumb R.W."/>
            <person name="Rogers J."/>
            <person name="Schein J.E."/>
            <person name="Sohrmann M."/>
            <person name="Spieth J."/>
            <person name="Stajich J.E."/>
            <person name="Wei C."/>
            <person name="Willey D."/>
            <person name="Wilson R.K."/>
            <person name="Durbin R."/>
            <person name="Waterston R.H."/>
        </authorList>
    </citation>
    <scope>NUCLEOTIDE SEQUENCE [LARGE SCALE GENOMIC DNA]</scope>
    <source>
        <strain evidence="1 2">AF16</strain>
    </source>
</reference>
<dbReference type="CTD" id="68917893"/>
<sequence>MIRLNTITIICPALIPPANEMPLLIPIVFG</sequence>
<keyword evidence="2" id="KW-1185">Reference proteome</keyword>
<dbReference type="GeneID" id="68917893"/>
<evidence type="ECO:0000313" key="1">
    <source>
        <dbReference type="EMBL" id="CAS00728.1"/>
    </source>
</evidence>
<name>B6ILE8_CAEBR</name>
<accession>B6ILE8</accession>
<dbReference type="KEGG" id="cbr:CBG_26415"/>
<dbReference type="AlphaFoldDB" id="B6ILE8"/>
<dbReference type="Proteomes" id="UP000008549">
    <property type="component" value="Unassembled WGS sequence"/>
</dbReference>